<accession>A0A5J5FBE0</accession>
<proteinExistence type="predicted"/>
<evidence type="ECO:0000313" key="2">
    <source>
        <dbReference type="Proteomes" id="UP000326924"/>
    </source>
</evidence>
<sequence>MNPTHAPRISAATSLLKNLTAALHPPLPLTPGQSHTLLRAVQDSFRQHLANESGAAHDPKAPYSSPNAHIGNILKMAPFVPSPEEARKQREQRIKRYLLDPVAVFEEHVALGTANLELARSCLARYNDLKSDIPESGGSRMLKGLVTAGLLEQPNDFLSHPSFSGHLMVALAREGKDDLLVRWVLERDGPQKTLARSLVRQIEKQISLERAVQIFFKFYGTLAVSTDTQQLVQKLGVVGRELCAAAKKTGKLSAPQFARLLATADQWALNRAEHAMIHLRFGESVRPGLAFIAFIDAKPAQWWADLPEKRRHRYAQMGIELAHRCLAQDNLADAKVVAEVMRRRFSEHLGVSTVPQQPRESLSILRRGEVAEHLDVFREMFKDAIPAEKLAV</sequence>
<keyword evidence="2" id="KW-1185">Reference proteome</keyword>
<organism evidence="1 2">
    <name type="scientific">Sphaerosporella brunnea</name>
    <dbReference type="NCBI Taxonomy" id="1250544"/>
    <lineage>
        <taxon>Eukaryota</taxon>
        <taxon>Fungi</taxon>
        <taxon>Dikarya</taxon>
        <taxon>Ascomycota</taxon>
        <taxon>Pezizomycotina</taxon>
        <taxon>Pezizomycetes</taxon>
        <taxon>Pezizales</taxon>
        <taxon>Pyronemataceae</taxon>
        <taxon>Sphaerosporella</taxon>
    </lineage>
</organism>
<gene>
    <name evidence="1" type="ORF">FN846DRAFT_677786</name>
</gene>
<dbReference type="InParanoid" id="A0A5J5FBE0"/>
<protein>
    <submittedName>
        <fullName evidence="1">Uncharacterized protein</fullName>
    </submittedName>
</protein>
<dbReference type="EMBL" id="VXIS01000007">
    <property type="protein sequence ID" value="KAA8914308.1"/>
    <property type="molecule type" value="Genomic_DNA"/>
</dbReference>
<comment type="caution">
    <text evidence="1">The sequence shown here is derived from an EMBL/GenBank/DDBJ whole genome shotgun (WGS) entry which is preliminary data.</text>
</comment>
<evidence type="ECO:0000313" key="1">
    <source>
        <dbReference type="EMBL" id="KAA8914308.1"/>
    </source>
</evidence>
<dbReference type="AlphaFoldDB" id="A0A5J5FBE0"/>
<dbReference type="Proteomes" id="UP000326924">
    <property type="component" value="Unassembled WGS sequence"/>
</dbReference>
<reference evidence="1 2" key="1">
    <citation type="submission" date="2019-09" db="EMBL/GenBank/DDBJ databases">
        <title>Draft genome of the ectomycorrhizal ascomycete Sphaerosporella brunnea.</title>
        <authorList>
            <consortium name="DOE Joint Genome Institute"/>
            <person name="Benucci G.M."/>
            <person name="Marozzi G."/>
            <person name="Antonielli L."/>
            <person name="Sanchez S."/>
            <person name="Marco P."/>
            <person name="Wang X."/>
            <person name="Falini L.B."/>
            <person name="Barry K."/>
            <person name="Haridas S."/>
            <person name="Lipzen A."/>
            <person name="Labutti K."/>
            <person name="Grigoriev I.V."/>
            <person name="Murat C."/>
            <person name="Martin F."/>
            <person name="Albertini E."/>
            <person name="Donnini D."/>
            <person name="Bonito G."/>
        </authorList>
    </citation>
    <scope>NUCLEOTIDE SEQUENCE [LARGE SCALE GENOMIC DNA]</scope>
    <source>
        <strain evidence="1 2">Sb_GMNB300</strain>
    </source>
</reference>
<name>A0A5J5FBE0_9PEZI</name>
<dbReference type="OrthoDB" id="5424391at2759"/>